<dbReference type="InterPro" id="IPR007110">
    <property type="entry name" value="Ig-like_dom"/>
</dbReference>
<protein>
    <submittedName>
        <fullName evidence="10">T cell receptor alpha variable 36/delta variable 7</fullName>
    </submittedName>
</protein>
<keyword evidence="5" id="KW-0393">Immunoglobulin domain</keyword>
<dbReference type="InterPro" id="IPR003599">
    <property type="entry name" value="Ig_sub"/>
</dbReference>
<evidence type="ECO:0000259" key="9">
    <source>
        <dbReference type="PROSITE" id="PS50835"/>
    </source>
</evidence>
<dbReference type="OMA" id="CSYEVTN"/>
<dbReference type="SMART" id="SM00406">
    <property type="entry name" value="IGv"/>
    <property type="match status" value="1"/>
</dbReference>
<dbReference type="SUPFAM" id="SSF48726">
    <property type="entry name" value="Immunoglobulin"/>
    <property type="match status" value="1"/>
</dbReference>
<evidence type="ECO:0000256" key="3">
    <source>
        <dbReference type="ARBA" id="ARBA00023130"/>
    </source>
</evidence>
<evidence type="ECO:0000256" key="4">
    <source>
        <dbReference type="ARBA" id="ARBA00023170"/>
    </source>
</evidence>
<dbReference type="HOGENOM" id="CLU_077975_8_3_1"/>
<dbReference type="EMBL" id="AAQR03187244">
    <property type="status" value="NOT_ANNOTATED_CDS"/>
    <property type="molecule type" value="Genomic_DNA"/>
</dbReference>
<reference evidence="11" key="1">
    <citation type="submission" date="2011-03" db="EMBL/GenBank/DDBJ databases">
        <title>Version 3 of the genome sequence of Otolemur garnettii (Bushbaby).</title>
        <authorList>
            <consortium name="The Broad Institute Genome Sequencing Platform"/>
            <person name="Di Palma F."/>
            <person name="Johnson J."/>
            <person name="Lander E.S."/>
            <person name="Lindblad-Toh K."/>
            <person name="Jaffe D.B."/>
            <person name="Gnerre S."/>
            <person name="MacCallum I."/>
            <person name="Przybylski D."/>
            <person name="Ribeiro F.J."/>
            <person name="Burton J.N."/>
            <person name="Walker B.J."/>
            <person name="Sharpe T."/>
            <person name="Hall G."/>
        </authorList>
    </citation>
    <scope>NUCLEOTIDE SEQUENCE [LARGE SCALE GENOMIC DNA]</scope>
</reference>
<dbReference type="AlphaFoldDB" id="H0XM81"/>
<proteinExistence type="predicted"/>
<dbReference type="STRING" id="30611.ENSOGAP00000017221"/>
<dbReference type="PANTHER" id="PTHR19343">
    <property type="entry name" value="T CELL RECEPTOR ALPHA VARIABLE 1-2"/>
    <property type="match status" value="1"/>
</dbReference>
<accession>H0XM81</accession>
<dbReference type="PROSITE" id="PS50835">
    <property type="entry name" value="IG_LIKE"/>
    <property type="match status" value="1"/>
</dbReference>
<dbReference type="GeneTree" id="ENSGT00940000160183"/>
<evidence type="ECO:0000256" key="8">
    <source>
        <dbReference type="SAM" id="SignalP"/>
    </source>
</evidence>
<dbReference type="GO" id="GO:0002250">
    <property type="term" value="P:adaptive immune response"/>
    <property type="evidence" value="ECO:0007669"/>
    <property type="project" value="UniProtKB-KW"/>
</dbReference>
<dbReference type="eggNOG" id="ENOG502S3MM">
    <property type="taxonomic scope" value="Eukaryota"/>
</dbReference>
<evidence type="ECO:0000313" key="10">
    <source>
        <dbReference type="Ensembl" id="ENSOGAP00000017221.1"/>
    </source>
</evidence>
<feature type="chain" id="PRO_5003546145" evidence="8">
    <location>
        <begin position="22"/>
        <end position="125"/>
    </location>
</feature>
<evidence type="ECO:0000313" key="11">
    <source>
        <dbReference type="Proteomes" id="UP000005225"/>
    </source>
</evidence>
<dbReference type="Pfam" id="PF07686">
    <property type="entry name" value="V-set"/>
    <property type="match status" value="1"/>
</dbReference>
<keyword evidence="7" id="KW-1279">T cell receptor</keyword>
<organism evidence="10 11">
    <name type="scientific">Otolemur garnettii</name>
    <name type="common">Small-eared galago</name>
    <name type="synonym">Garnett's greater bushbaby</name>
    <dbReference type="NCBI Taxonomy" id="30611"/>
    <lineage>
        <taxon>Eukaryota</taxon>
        <taxon>Metazoa</taxon>
        <taxon>Chordata</taxon>
        <taxon>Craniata</taxon>
        <taxon>Vertebrata</taxon>
        <taxon>Euteleostomi</taxon>
        <taxon>Mammalia</taxon>
        <taxon>Eutheria</taxon>
        <taxon>Euarchontoglires</taxon>
        <taxon>Primates</taxon>
        <taxon>Strepsirrhini</taxon>
        <taxon>Lorisiformes</taxon>
        <taxon>Galagidae</taxon>
        <taxon>Otolemur</taxon>
    </lineage>
</organism>
<name>H0XM81_OTOGA</name>
<dbReference type="InterPro" id="IPR036179">
    <property type="entry name" value="Ig-like_dom_sf"/>
</dbReference>
<evidence type="ECO:0000256" key="7">
    <source>
        <dbReference type="ARBA" id="ARBA00043266"/>
    </source>
</evidence>
<dbReference type="InterPro" id="IPR051006">
    <property type="entry name" value="TCR_variable_domain"/>
</dbReference>
<keyword evidence="3" id="KW-1064">Adaptive immunity</keyword>
<dbReference type="InterPro" id="IPR013783">
    <property type="entry name" value="Ig-like_fold"/>
</dbReference>
<dbReference type="PANTHER" id="PTHR19343:SF13">
    <property type="entry name" value="T CELL RECEPTOR ALPHA VARIABLE 21"/>
    <property type="match status" value="1"/>
</dbReference>
<dbReference type="Ensembl" id="ENSOGAT00000027010.1">
    <property type="protein sequence ID" value="ENSOGAP00000017221.1"/>
    <property type="gene ID" value="ENSOGAG00000030649.1"/>
</dbReference>
<evidence type="ECO:0000256" key="6">
    <source>
        <dbReference type="ARBA" id="ARBA00038651"/>
    </source>
</evidence>
<dbReference type="GO" id="GO:0042101">
    <property type="term" value="C:T cell receptor complex"/>
    <property type="evidence" value="ECO:0007669"/>
    <property type="project" value="UniProtKB-KW"/>
</dbReference>
<dbReference type="GO" id="GO:0042605">
    <property type="term" value="F:peptide antigen binding"/>
    <property type="evidence" value="ECO:0007669"/>
    <property type="project" value="TreeGrafter"/>
</dbReference>
<dbReference type="SMART" id="SM00409">
    <property type="entry name" value="IG"/>
    <property type="match status" value="1"/>
</dbReference>
<keyword evidence="1 8" id="KW-0732">Signal</keyword>
<dbReference type="Gene3D" id="2.60.40.10">
    <property type="entry name" value="Immunoglobulins"/>
    <property type="match status" value="1"/>
</dbReference>
<dbReference type="FunCoup" id="H0XM81">
    <property type="interactions" value="102"/>
</dbReference>
<keyword evidence="4" id="KW-0675">Receptor</keyword>
<dbReference type="InParanoid" id="H0XM81"/>
<evidence type="ECO:0000256" key="5">
    <source>
        <dbReference type="ARBA" id="ARBA00023319"/>
    </source>
</evidence>
<comment type="subunit">
    <text evidence="6">Alpha-beta TR is a heterodimer composed of an alpha and beta chain; disulfide-linked. The alpha-beta TR is associated with the transmembrane signaling CD3 coreceptor proteins to form the TR-CD3 (TcR or TCR). The assembly of alpha-beta TR heterodimers with CD3 occurs in the endoplasmic reticulum where a single alpha-beta TR heterodimer associates with one CD3D-CD3E heterodimer, one CD3G-CD3E heterodimer and one CD247 homodimer forming a stable octameric structure. CD3D-CD3E and CD3G-CD3E heterodimers preferentially associate with TR alpha and TR beta chains, respectively. The association of the CD247 homodimer is the last step of TcR assembly in the endoplasmic reticulum and is required for transport to the cell surface.</text>
</comment>
<feature type="signal peptide" evidence="8">
    <location>
        <begin position="1"/>
        <end position="21"/>
    </location>
</feature>
<reference evidence="10" key="3">
    <citation type="submission" date="2025-09" db="UniProtKB">
        <authorList>
            <consortium name="Ensembl"/>
        </authorList>
    </citation>
    <scope>IDENTIFICATION</scope>
</reference>
<reference evidence="10" key="2">
    <citation type="submission" date="2025-08" db="UniProtKB">
        <authorList>
            <consortium name="Ensembl"/>
        </authorList>
    </citation>
    <scope>IDENTIFICATION</scope>
</reference>
<keyword evidence="11" id="KW-1185">Reference proteome</keyword>
<sequence>MEKYPQASLVIFWLQLSWVSSEDKVVQSPPYLAVHEGDSATISCSYEVAYFQSLQWYKQERNAPTFLFILRSSGIEKSGRLSSILDKKELLSTLNITATQTGDSAIYLCAVEAQCSCGTCSLYPN</sequence>
<dbReference type="InterPro" id="IPR013106">
    <property type="entry name" value="Ig_V-set"/>
</dbReference>
<dbReference type="Proteomes" id="UP000005225">
    <property type="component" value="Unassembled WGS sequence"/>
</dbReference>
<feature type="domain" description="Ig-like" evidence="9">
    <location>
        <begin position="5"/>
        <end position="125"/>
    </location>
</feature>
<evidence type="ECO:0000256" key="1">
    <source>
        <dbReference type="ARBA" id="ARBA00022729"/>
    </source>
</evidence>
<evidence type="ECO:0000256" key="2">
    <source>
        <dbReference type="ARBA" id="ARBA00022859"/>
    </source>
</evidence>
<keyword evidence="2" id="KW-0391">Immunity</keyword>